<keyword evidence="1" id="KW-0812">Transmembrane</keyword>
<accession>A0A7D6ZEP0</accession>
<dbReference type="EMBL" id="CP059378">
    <property type="protein sequence ID" value="QLY77799.1"/>
    <property type="molecule type" value="Genomic_DNA"/>
</dbReference>
<keyword evidence="1" id="KW-0472">Membrane</keyword>
<evidence type="ECO:0008006" key="4">
    <source>
        <dbReference type="Google" id="ProtNLM"/>
    </source>
</evidence>
<dbReference type="Proteomes" id="UP000512286">
    <property type="component" value="Chromosome"/>
</dbReference>
<dbReference type="RefSeq" id="WP_021801298.1">
    <property type="nucleotide sequence ID" value="NZ_CP059378.1"/>
</dbReference>
<sequence length="76" mass="9276">MNGNKVDKGFEIIYWNLSYRRKFIRTLWMTPFCVVPIIFVWTTGDIIIINRVIPSVIIIIYFIQLLYTYLKWKKEE</sequence>
<name>A0A7D6ZEP0_9CLOT</name>
<keyword evidence="1" id="KW-1133">Transmembrane helix</keyword>
<evidence type="ECO:0000313" key="3">
    <source>
        <dbReference type="Proteomes" id="UP000512286"/>
    </source>
</evidence>
<proteinExistence type="predicted"/>
<feature type="transmembrane region" description="Helical" evidence="1">
    <location>
        <begin position="48"/>
        <end position="70"/>
    </location>
</feature>
<dbReference type="KEGG" id="cint:HZF06_15280"/>
<protein>
    <recommendedName>
        <fullName evidence="4">SdpI family protein</fullName>
    </recommendedName>
</protein>
<gene>
    <name evidence="2" type="ORF">HZF06_15280</name>
</gene>
<reference evidence="2 3" key="1">
    <citation type="submission" date="2020-07" db="EMBL/GenBank/DDBJ databases">
        <title>Electron transfer.</title>
        <authorList>
            <person name="Huang L."/>
            <person name="Liu X."/>
            <person name="Zhou S."/>
        </authorList>
    </citation>
    <scope>NUCLEOTIDE SEQUENCE [LARGE SCALE GENOMIC DNA]</scope>
    <source>
        <strain evidence="2 3">Lx1</strain>
    </source>
</reference>
<feature type="transmembrane region" description="Helical" evidence="1">
    <location>
        <begin position="23"/>
        <end position="42"/>
    </location>
</feature>
<evidence type="ECO:0000313" key="2">
    <source>
        <dbReference type="EMBL" id="QLY77799.1"/>
    </source>
</evidence>
<evidence type="ECO:0000256" key="1">
    <source>
        <dbReference type="SAM" id="Phobius"/>
    </source>
</evidence>
<dbReference type="AlphaFoldDB" id="A0A7D6ZEP0"/>
<organism evidence="2 3">
    <name type="scientific">Clostridium intestinale</name>
    <dbReference type="NCBI Taxonomy" id="36845"/>
    <lineage>
        <taxon>Bacteria</taxon>
        <taxon>Bacillati</taxon>
        <taxon>Bacillota</taxon>
        <taxon>Clostridia</taxon>
        <taxon>Eubacteriales</taxon>
        <taxon>Clostridiaceae</taxon>
        <taxon>Clostridium</taxon>
    </lineage>
</organism>